<evidence type="ECO:0000313" key="5">
    <source>
        <dbReference type="EMBL" id="RWS25172.1"/>
    </source>
</evidence>
<feature type="domain" description="EF-hand" evidence="4">
    <location>
        <begin position="44"/>
        <end position="79"/>
    </location>
</feature>
<gene>
    <name evidence="5" type="ORF">B4U80_07665</name>
</gene>
<accession>A0A443SCC6</accession>
<name>A0A443SCC6_9ACAR</name>
<dbReference type="PRINTS" id="PR00450">
    <property type="entry name" value="RECOVERIN"/>
</dbReference>
<dbReference type="InterPro" id="IPR028846">
    <property type="entry name" value="Recoverin"/>
</dbReference>
<dbReference type="GO" id="GO:0005509">
    <property type="term" value="F:calcium ion binding"/>
    <property type="evidence" value="ECO:0007669"/>
    <property type="project" value="InterPro"/>
</dbReference>
<dbReference type="PROSITE" id="PS50222">
    <property type="entry name" value="EF_HAND_2"/>
    <property type="match status" value="2"/>
</dbReference>
<dbReference type="Gene3D" id="1.10.238.10">
    <property type="entry name" value="EF-hand"/>
    <property type="match status" value="1"/>
</dbReference>
<dbReference type="STRING" id="299467.A0A443SCC6"/>
<reference evidence="5 6" key="1">
    <citation type="journal article" date="2018" name="Gigascience">
        <title>Genomes of trombidid mites reveal novel predicted allergens and laterally-transferred genes associated with secondary metabolism.</title>
        <authorList>
            <person name="Dong X."/>
            <person name="Chaisiri K."/>
            <person name="Xia D."/>
            <person name="Armstrong S.D."/>
            <person name="Fang Y."/>
            <person name="Donnelly M.J."/>
            <person name="Kadowaki T."/>
            <person name="McGarry J.W."/>
            <person name="Darby A.C."/>
            <person name="Makepeace B.L."/>
        </authorList>
    </citation>
    <scope>NUCLEOTIDE SEQUENCE [LARGE SCALE GENOMIC DNA]</scope>
    <source>
        <strain evidence="5">UoL-UT</strain>
    </source>
</reference>
<dbReference type="VEuPathDB" id="VectorBase:LDEU006868"/>
<keyword evidence="2" id="KW-0677">Repeat</keyword>
<proteinExistence type="predicted"/>
<dbReference type="SUPFAM" id="SSF47473">
    <property type="entry name" value="EF-hand"/>
    <property type="match status" value="1"/>
</dbReference>
<keyword evidence="1" id="KW-0479">Metal-binding</keyword>
<dbReference type="InterPro" id="IPR011992">
    <property type="entry name" value="EF-hand-dom_pair"/>
</dbReference>
<evidence type="ECO:0000256" key="3">
    <source>
        <dbReference type="ARBA" id="ARBA00022837"/>
    </source>
</evidence>
<dbReference type="InterPro" id="IPR018247">
    <property type="entry name" value="EF_Hand_1_Ca_BS"/>
</dbReference>
<evidence type="ECO:0000256" key="2">
    <source>
        <dbReference type="ARBA" id="ARBA00022737"/>
    </source>
</evidence>
<protein>
    <submittedName>
        <fullName evidence="5">Calsenilin-like protein</fullName>
    </submittedName>
</protein>
<dbReference type="CDD" id="cd00051">
    <property type="entry name" value="EFh"/>
    <property type="match status" value="1"/>
</dbReference>
<feature type="domain" description="EF-hand" evidence="4">
    <location>
        <begin position="1"/>
        <end position="31"/>
    </location>
</feature>
<dbReference type="PANTHER" id="PTHR23055">
    <property type="entry name" value="CALCIUM BINDING PROTEINS"/>
    <property type="match status" value="1"/>
</dbReference>
<dbReference type="SMART" id="SM00054">
    <property type="entry name" value="EFh"/>
    <property type="match status" value="2"/>
</dbReference>
<dbReference type="PROSITE" id="PS00018">
    <property type="entry name" value="EF_HAND_1"/>
    <property type="match status" value="2"/>
</dbReference>
<dbReference type="PANTHER" id="PTHR23055:SF167">
    <property type="entry name" value="EF-HAND DOMAIN-CONTAINING PROTEIN"/>
    <property type="match status" value="1"/>
</dbReference>
<comment type="caution">
    <text evidence="5">The sequence shown here is derived from an EMBL/GenBank/DDBJ whole genome shotgun (WGS) entry which is preliminary data.</text>
</comment>
<dbReference type="InterPro" id="IPR002048">
    <property type="entry name" value="EF_hand_dom"/>
</dbReference>
<keyword evidence="3" id="KW-0106">Calcium</keyword>
<dbReference type="OrthoDB" id="191686at2759"/>
<sequence>MHWIFNLYDINGDGFVTKHEMLVIAKAIFDMLGGSTRPAVDTYTVQDRIDSIFYQMDTNQDGVITFDEFSDWCQRDDNRSNNLLMFDTVFL</sequence>
<dbReference type="Pfam" id="PF13499">
    <property type="entry name" value="EF-hand_7"/>
    <property type="match status" value="1"/>
</dbReference>
<evidence type="ECO:0000256" key="1">
    <source>
        <dbReference type="ARBA" id="ARBA00022723"/>
    </source>
</evidence>
<keyword evidence="6" id="KW-1185">Reference proteome</keyword>
<organism evidence="5 6">
    <name type="scientific">Leptotrombidium deliense</name>
    <dbReference type="NCBI Taxonomy" id="299467"/>
    <lineage>
        <taxon>Eukaryota</taxon>
        <taxon>Metazoa</taxon>
        <taxon>Ecdysozoa</taxon>
        <taxon>Arthropoda</taxon>
        <taxon>Chelicerata</taxon>
        <taxon>Arachnida</taxon>
        <taxon>Acari</taxon>
        <taxon>Acariformes</taxon>
        <taxon>Trombidiformes</taxon>
        <taxon>Prostigmata</taxon>
        <taxon>Anystina</taxon>
        <taxon>Parasitengona</taxon>
        <taxon>Trombiculoidea</taxon>
        <taxon>Trombiculidae</taxon>
        <taxon>Leptotrombidium</taxon>
    </lineage>
</organism>
<evidence type="ECO:0000259" key="4">
    <source>
        <dbReference type="PROSITE" id="PS50222"/>
    </source>
</evidence>
<dbReference type="EMBL" id="NCKV01003992">
    <property type="protein sequence ID" value="RWS25172.1"/>
    <property type="molecule type" value="Genomic_DNA"/>
</dbReference>
<dbReference type="AlphaFoldDB" id="A0A443SCC6"/>
<evidence type="ECO:0000313" key="6">
    <source>
        <dbReference type="Proteomes" id="UP000288716"/>
    </source>
</evidence>
<dbReference type="Proteomes" id="UP000288716">
    <property type="component" value="Unassembled WGS sequence"/>
</dbReference>